<dbReference type="Proteomes" id="UP001642483">
    <property type="component" value="Unassembled WGS sequence"/>
</dbReference>
<dbReference type="SMART" id="SM00248">
    <property type="entry name" value="ANK"/>
    <property type="match status" value="2"/>
</dbReference>
<accession>A0ABP0GN61</accession>
<dbReference type="EMBL" id="CAWYQH010000130">
    <property type="protein sequence ID" value="CAK8693158.1"/>
    <property type="molecule type" value="Genomic_DNA"/>
</dbReference>
<dbReference type="Gene3D" id="1.25.40.20">
    <property type="entry name" value="Ankyrin repeat-containing domain"/>
    <property type="match status" value="1"/>
</dbReference>
<keyword evidence="1" id="KW-0040">ANK repeat</keyword>
<dbReference type="InterPro" id="IPR036770">
    <property type="entry name" value="Ankyrin_rpt-contain_sf"/>
</dbReference>
<dbReference type="Pfam" id="PF00023">
    <property type="entry name" value="Ank"/>
    <property type="match status" value="1"/>
</dbReference>
<organism evidence="3 4">
    <name type="scientific">Clavelina lepadiformis</name>
    <name type="common">Light-bulb sea squirt</name>
    <name type="synonym">Ascidia lepadiformis</name>
    <dbReference type="NCBI Taxonomy" id="159417"/>
    <lineage>
        <taxon>Eukaryota</taxon>
        <taxon>Metazoa</taxon>
        <taxon>Chordata</taxon>
        <taxon>Tunicata</taxon>
        <taxon>Ascidiacea</taxon>
        <taxon>Aplousobranchia</taxon>
        <taxon>Clavelinidae</taxon>
        <taxon>Clavelina</taxon>
    </lineage>
</organism>
<proteinExistence type="predicted"/>
<sequence>MRTDTRAMDQDIQSILYSSFEAVPSPTESDDSGLGLSPRSNERKFNLESPSHTLDIFPLSYCGVDITEGPFNEAQYNNLSLSLDPNQSDFNGASLVDLENLLGLADTEKKDKPLQEGNVKNQRKLVDKVTKKRSSSRNPALQSWRLDHCLLPKTGNGKPRQTSTKRKMNNKKKEGKVYPGVRPTTVKERLAELRQQNKSGVAVKQPTAFPQMQTFEQPCVPRVACNQPTAPPMASPTSPNPGVPPQQLFSPKNTHTGTYVLPNVNDLMSNPHPTCNQPYPQPFEMDAYCPAPMSSCETQFTSQPSLYPKFSPYPQTMSPATPHLPDPVYHFHGVSYQEAKVYSTDTSNPPFALSEYSTAYSQQNQGFVPAPEIAESAYYESPVLHDYVAHDDVRQVQNMLQNKLADVNEKNQVGLSPLLLAVERNQRDMVDLLLRSGADVATSNQNRENVFHLSIKSAEMMGLLVNRLSRDQVRELVNAKGGRLGGCFRVARINFVL</sequence>
<feature type="region of interest" description="Disordered" evidence="2">
    <location>
        <begin position="19"/>
        <end position="42"/>
    </location>
</feature>
<evidence type="ECO:0000313" key="4">
    <source>
        <dbReference type="Proteomes" id="UP001642483"/>
    </source>
</evidence>
<evidence type="ECO:0000256" key="1">
    <source>
        <dbReference type="PROSITE-ProRule" id="PRU00023"/>
    </source>
</evidence>
<evidence type="ECO:0000313" key="3">
    <source>
        <dbReference type="EMBL" id="CAK8693158.1"/>
    </source>
</evidence>
<feature type="region of interest" description="Disordered" evidence="2">
    <location>
        <begin position="150"/>
        <end position="178"/>
    </location>
</feature>
<dbReference type="PROSITE" id="PS50088">
    <property type="entry name" value="ANK_REPEAT"/>
    <property type="match status" value="1"/>
</dbReference>
<dbReference type="InterPro" id="IPR002110">
    <property type="entry name" value="Ankyrin_rpt"/>
</dbReference>
<evidence type="ECO:0000256" key="2">
    <source>
        <dbReference type="SAM" id="MobiDB-lite"/>
    </source>
</evidence>
<reference evidence="3 4" key="1">
    <citation type="submission" date="2024-02" db="EMBL/GenBank/DDBJ databases">
        <authorList>
            <person name="Daric V."/>
            <person name="Darras S."/>
        </authorList>
    </citation>
    <scope>NUCLEOTIDE SEQUENCE [LARGE SCALE GENOMIC DNA]</scope>
</reference>
<gene>
    <name evidence="3" type="ORF">CVLEPA_LOCUS26478</name>
</gene>
<keyword evidence="4" id="KW-1185">Reference proteome</keyword>
<name>A0ABP0GN61_CLALP</name>
<feature type="repeat" description="ANK" evidence="1">
    <location>
        <begin position="413"/>
        <end position="445"/>
    </location>
</feature>
<protein>
    <submittedName>
        <fullName evidence="3">Uncharacterized protein</fullName>
    </submittedName>
</protein>
<comment type="caution">
    <text evidence="3">The sequence shown here is derived from an EMBL/GenBank/DDBJ whole genome shotgun (WGS) entry which is preliminary data.</text>
</comment>
<dbReference type="SUPFAM" id="SSF48403">
    <property type="entry name" value="Ankyrin repeat"/>
    <property type="match status" value="1"/>
</dbReference>
<dbReference type="PROSITE" id="PS50297">
    <property type="entry name" value="ANK_REP_REGION"/>
    <property type="match status" value="1"/>
</dbReference>